<keyword evidence="3" id="KW-1185">Reference proteome</keyword>
<organism evidence="2 3">
    <name type="scientific">Hibiscus trionum</name>
    <name type="common">Flower of an hour</name>
    <dbReference type="NCBI Taxonomy" id="183268"/>
    <lineage>
        <taxon>Eukaryota</taxon>
        <taxon>Viridiplantae</taxon>
        <taxon>Streptophyta</taxon>
        <taxon>Embryophyta</taxon>
        <taxon>Tracheophyta</taxon>
        <taxon>Spermatophyta</taxon>
        <taxon>Magnoliopsida</taxon>
        <taxon>eudicotyledons</taxon>
        <taxon>Gunneridae</taxon>
        <taxon>Pentapetalae</taxon>
        <taxon>rosids</taxon>
        <taxon>malvids</taxon>
        <taxon>Malvales</taxon>
        <taxon>Malvaceae</taxon>
        <taxon>Malvoideae</taxon>
        <taxon>Hibiscus</taxon>
    </lineage>
</organism>
<dbReference type="GO" id="GO:0005634">
    <property type="term" value="C:nucleus"/>
    <property type="evidence" value="ECO:0007669"/>
    <property type="project" value="InterPro"/>
</dbReference>
<evidence type="ECO:0000313" key="3">
    <source>
        <dbReference type="Proteomes" id="UP001165190"/>
    </source>
</evidence>
<dbReference type="AlphaFoldDB" id="A0A9W7H5G2"/>
<gene>
    <name evidence="2" type="ORF">HRI_000768500</name>
</gene>
<evidence type="ECO:0000313" key="2">
    <source>
        <dbReference type="EMBL" id="GMI70992.1"/>
    </source>
</evidence>
<dbReference type="Proteomes" id="UP001165190">
    <property type="component" value="Unassembled WGS sequence"/>
</dbReference>
<dbReference type="PANTHER" id="PTHR35119">
    <property type="entry name" value="PROTEIN POLYCHOME"/>
    <property type="match status" value="1"/>
</dbReference>
<accession>A0A9W7H5G2</accession>
<sequence length="246" mass="27157">MAESRDRLTRTVDLAQVFARRRSGTLAIFSDEARALLVSPVRHRRPMGVGIVTPIPYGGGGRRDNRFGTLRSGIRHGRTVYRSPAMGRENTPLSGRGTDSVLPSWYPRAPLNDITAVLRAIESRRARIGGSDGLTVESPIIPEEEGGLNSNVSLGAQHEHDFSTPDSLARLKKPCPQSVRKVSKILIGVTNMNAEESEFLTPQKKLLNSIDTVGKVVMEELQKLKRTPSAKKAERQKKVRTLMSIR</sequence>
<dbReference type="InterPro" id="IPR034590">
    <property type="entry name" value="POLYCHOME/GIG1"/>
</dbReference>
<dbReference type="EMBL" id="BSYR01000010">
    <property type="protein sequence ID" value="GMI70992.1"/>
    <property type="molecule type" value="Genomic_DNA"/>
</dbReference>
<dbReference type="OrthoDB" id="1916775at2759"/>
<protein>
    <submittedName>
        <fullName evidence="2">UV-B-INSENSITIVE 4, POLYCHOME</fullName>
    </submittedName>
</protein>
<dbReference type="PANTHER" id="PTHR35119:SF1">
    <property type="entry name" value="PROTEIN POLYCHOME"/>
    <property type="match status" value="1"/>
</dbReference>
<dbReference type="GO" id="GO:0051783">
    <property type="term" value="P:regulation of nuclear division"/>
    <property type="evidence" value="ECO:0007669"/>
    <property type="project" value="InterPro"/>
</dbReference>
<comment type="caution">
    <text evidence="2">The sequence shown here is derived from an EMBL/GenBank/DDBJ whole genome shotgun (WGS) entry which is preliminary data.</text>
</comment>
<evidence type="ECO:0000256" key="1">
    <source>
        <dbReference type="SAM" id="MobiDB-lite"/>
    </source>
</evidence>
<feature type="region of interest" description="Disordered" evidence="1">
    <location>
        <begin position="227"/>
        <end position="246"/>
    </location>
</feature>
<proteinExistence type="predicted"/>
<name>A0A9W7H5G2_HIBTR</name>
<reference evidence="2" key="1">
    <citation type="submission" date="2023-05" db="EMBL/GenBank/DDBJ databases">
        <title>Genome and transcriptome analyses reveal genes involved in the formation of fine ridges on petal epidermal cells in Hibiscus trionum.</title>
        <authorList>
            <person name="Koshimizu S."/>
            <person name="Masuda S."/>
            <person name="Ishii T."/>
            <person name="Shirasu K."/>
            <person name="Hoshino A."/>
            <person name="Arita M."/>
        </authorList>
    </citation>
    <scope>NUCLEOTIDE SEQUENCE</scope>
    <source>
        <strain evidence="2">Hamamatsu line</strain>
    </source>
</reference>
<feature type="compositionally biased region" description="Basic residues" evidence="1">
    <location>
        <begin position="227"/>
        <end position="240"/>
    </location>
</feature>